<dbReference type="AlphaFoldDB" id="A0A8J2SBF0"/>
<name>A0A8J2SBF0_9STRA</name>
<comment type="caution">
    <text evidence="4">The sequence shown here is derived from an EMBL/GenBank/DDBJ whole genome shotgun (WGS) entry which is preliminary data.</text>
</comment>
<evidence type="ECO:0000256" key="1">
    <source>
        <dbReference type="ARBA" id="ARBA00022737"/>
    </source>
</evidence>
<protein>
    <submittedName>
        <fullName evidence="4">Uncharacterized protein</fullName>
    </submittedName>
</protein>
<feature type="region of interest" description="Disordered" evidence="3">
    <location>
        <begin position="199"/>
        <end position="298"/>
    </location>
</feature>
<dbReference type="InterPro" id="IPR002110">
    <property type="entry name" value="Ankyrin_rpt"/>
</dbReference>
<gene>
    <name evidence="4" type="ORF">PECAL_1P17000</name>
</gene>
<keyword evidence="5" id="KW-1185">Reference proteome</keyword>
<dbReference type="OrthoDB" id="426293at2759"/>
<evidence type="ECO:0000313" key="5">
    <source>
        <dbReference type="Proteomes" id="UP000789595"/>
    </source>
</evidence>
<dbReference type="PANTHER" id="PTHR24198:SF165">
    <property type="entry name" value="ANKYRIN REPEAT-CONTAINING PROTEIN-RELATED"/>
    <property type="match status" value="1"/>
</dbReference>
<keyword evidence="2" id="KW-0040">ANK repeat</keyword>
<dbReference type="SMART" id="SM00248">
    <property type="entry name" value="ANK"/>
    <property type="match status" value="3"/>
</dbReference>
<feature type="compositionally biased region" description="Low complexity" evidence="3">
    <location>
        <begin position="238"/>
        <end position="286"/>
    </location>
</feature>
<dbReference type="Proteomes" id="UP000789595">
    <property type="component" value="Unassembled WGS sequence"/>
</dbReference>
<sequence>MPRADGTLNAREKAADIWQQQHWVDADGDPAINRVQSYPGTYVREPSAMLRGNFSLSSFGTPEEVIWWAAHENECDILMSLALDRRLDINWRNEHGCSAFYIAVVKGHIDAVQTLLGLNRDDFDYDLVCPRALDASPFWAAARKGDAAMIKVLLEESPCDFEKANKHGITPVAAAREAGHDDVVLLIERRKRKLAGVADWPSYKPPSREKLPSIPSVRPPLSTECDPGMRLRRERKPTAGSARSAAAGTRRATSASRSAASARCRPTTTAATRPPRSGAASSAGRTSMRRGGRSGACQRCASGTNCDNVLRGEVYPLDALERRERVGRVRRARAL</sequence>
<evidence type="ECO:0000313" key="4">
    <source>
        <dbReference type="EMBL" id="CAH0365269.1"/>
    </source>
</evidence>
<dbReference type="Gene3D" id="1.25.40.20">
    <property type="entry name" value="Ankyrin repeat-containing domain"/>
    <property type="match status" value="1"/>
</dbReference>
<reference evidence="4" key="1">
    <citation type="submission" date="2021-11" db="EMBL/GenBank/DDBJ databases">
        <authorList>
            <consortium name="Genoscope - CEA"/>
            <person name="William W."/>
        </authorList>
    </citation>
    <scope>NUCLEOTIDE SEQUENCE</scope>
</reference>
<evidence type="ECO:0000256" key="3">
    <source>
        <dbReference type="SAM" id="MobiDB-lite"/>
    </source>
</evidence>
<accession>A0A8J2SBF0</accession>
<dbReference type="EMBL" id="CAKKNE010000001">
    <property type="protein sequence ID" value="CAH0365269.1"/>
    <property type="molecule type" value="Genomic_DNA"/>
</dbReference>
<dbReference type="PANTHER" id="PTHR24198">
    <property type="entry name" value="ANKYRIN REPEAT AND PROTEIN KINASE DOMAIN-CONTAINING PROTEIN"/>
    <property type="match status" value="1"/>
</dbReference>
<evidence type="ECO:0000256" key="2">
    <source>
        <dbReference type="ARBA" id="ARBA00023043"/>
    </source>
</evidence>
<keyword evidence="1" id="KW-0677">Repeat</keyword>
<dbReference type="SUPFAM" id="SSF48403">
    <property type="entry name" value="Ankyrin repeat"/>
    <property type="match status" value="1"/>
</dbReference>
<dbReference type="InterPro" id="IPR036770">
    <property type="entry name" value="Ankyrin_rpt-contain_sf"/>
</dbReference>
<proteinExistence type="predicted"/>
<organism evidence="4 5">
    <name type="scientific">Pelagomonas calceolata</name>
    <dbReference type="NCBI Taxonomy" id="35677"/>
    <lineage>
        <taxon>Eukaryota</taxon>
        <taxon>Sar</taxon>
        <taxon>Stramenopiles</taxon>
        <taxon>Ochrophyta</taxon>
        <taxon>Pelagophyceae</taxon>
        <taxon>Pelagomonadales</taxon>
        <taxon>Pelagomonadaceae</taxon>
        <taxon>Pelagomonas</taxon>
    </lineage>
</organism>